<reference evidence="8" key="1">
    <citation type="journal article" date="2019" name="Int. J. Syst. Evol. Microbiol.">
        <title>The Global Catalogue of Microorganisms (GCM) 10K type strain sequencing project: providing services to taxonomists for standard genome sequencing and annotation.</title>
        <authorList>
            <consortium name="The Broad Institute Genomics Platform"/>
            <consortium name="The Broad Institute Genome Sequencing Center for Infectious Disease"/>
            <person name="Wu L."/>
            <person name="Ma J."/>
        </authorList>
    </citation>
    <scope>NUCLEOTIDE SEQUENCE [LARGE SCALE GENOMIC DNA]</scope>
    <source>
        <strain evidence="8">JCM 17666</strain>
    </source>
</reference>
<proteinExistence type="inferred from homology"/>
<accession>A0ABP8GFL5</accession>
<evidence type="ECO:0000313" key="7">
    <source>
        <dbReference type="EMBL" id="GAA4323257.1"/>
    </source>
</evidence>
<dbReference type="Gene3D" id="3.40.50.970">
    <property type="match status" value="2"/>
</dbReference>
<comment type="similarity">
    <text evidence="1 3">Belongs to the TPP enzyme family.</text>
</comment>
<dbReference type="InterPro" id="IPR045229">
    <property type="entry name" value="TPP_enz"/>
</dbReference>
<dbReference type="InterPro" id="IPR029061">
    <property type="entry name" value="THDP-binding"/>
</dbReference>
<dbReference type="InterPro" id="IPR000399">
    <property type="entry name" value="TPP-bd_CS"/>
</dbReference>
<dbReference type="CDD" id="cd00568">
    <property type="entry name" value="TPP_enzymes"/>
    <property type="match status" value="1"/>
</dbReference>
<dbReference type="EMBL" id="BAABFO010000001">
    <property type="protein sequence ID" value="GAA4323257.1"/>
    <property type="molecule type" value="Genomic_DNA"/>
</dbReference>
<sequence>MSVPTPARSGGRLLVDALIGRGCDLAFGVPGESYLAVLDALYDTQDKLRFITCRHEGGAAFMAEAYAKLTGRPGICFVTRGPGATNASIGVHTARQDSTPLILFVGQVGRDFADREAFQEIDFRRMFGQMAKWIASIDRAERVPEYVNKAFQIAQSGRPGPVVLALPEDMLASEAAVPDVPPQPLARPAPREEDAQRLQGLLAQSARPLLLLGGSGWTPAARADAARFADAFGLPVATGFRRQDLFDNRHDAYAGYVGLGMDPKLAQRVREADLLIVAGSRLGEMVTLGYELFGGSTARRALVHAHADPQELGTLFDTTLAINAGMPELARMLARLPARPGPWRQWTQSARQDYLASLEPPPAPEVPLQVDMAAIVHWLNLRLRGEVVVTNGAGNYAGWAHRYFQHGPQRRQLGPTSGAMGYSVPSAVAAKLAHPDRVVVSFAGDGCYMMNGQELATAVQYDAPIIVIVVNNGVYGTIRMHQRREYPGRPSGTALRNPDFARLAEAYGGHGETVLRTADFAPAFERALASGKPAVIDVRTEPRAITTRLIEAQN</sequence>
<dbReference type="PANTHER" id="PTHR18968">
    <property type="entry name" value="THIAMINE PYROPHOSPHATE ENZYMES"/>
    <property type="match status" value="1"/>
</dbReference>
<feature type="domain" description="Thiamine pyrophosphate enzyme TPP-binding" evidence="5">
    <location>
        <begin position="392"/>
        <end position="538"/>
    </location>
</feature>
<dbReference type="InterPro" id="IPR012000">
    <property type="entry name" value="Thiamin_PyroP_enz_cen_dom"/>
</dbReference>
<dbReference type="InterPro" id="IPR011766">
    <property type="entry name" value="TPP_enzyme_TPP-bd"/>
</dbReference>
<dbReference type="SUPFAM" id="SSF52518">
    <property type="entry name" value="Thiamin diphosphate-binding fold (THDP-binding)"/>
    <property type="match status" value="2"/>
</dbReference>
<organism evidence="7 8">
    <name type="scientific">Pigmentiphaga soli</name>
    <dbReference type="NCBI Taxonomy" id="1007095"/>
    <lineage>
        <taxon>Bacteria</taxon>
        <taxon>Pseudomonadati</taxon>
        <taxon>Pseudomonadota</taxon>
        <taxon>Betaproteobacteria</taxon>
        <taxon>Burkholderiales</taxon>
        <taxon>Alcaligenaceae</taxon>
        <taxon>Pigmentiphaga</taxon>
    </lineage>
</organism>
<gene>
    <name evidence="7" type="ORF">GCM10023144_03980</name>
</gene>
<feature type="domain" description="Thiamine pyrophosphate enzyme N-terminal TPP-binding" evidence="6">
    <location>
        <begin position="9"/>
        <end position="123"/>
    </location>
</feature>
<dbReference type="InterPro" id="IPR012001">
    <property type="entry name" value="Thiamin_PyroP_enz_TPP-bd_dom"/>
</dbReference>
<evidence type="ECO:0000256" key="1">
    <source>
        <dbReference type="ARBA" id="ARBA00007812"/>
    </source>
</evidence>
<evidence type="ECO:0000256" key="2">
    <source>
        <dbReference type="ARBA" id="ARBA00023052"/>
    </source>
</evidence>
<keyword evidence="8" id="KW-1185">Reference proteome</keyword>
<dbReference type="PANTHER" id="PTHR18968:SF120">
    <property type="entry name" value="ACETOLACTATE SYNTHASE LARGE SUBUNIT"/>
    <property type="match status" value="1"/>
</dbReference>
<dbReference type="NCBIfam" id="NF006052">
    <property type="entry name" value="PRK08199.1"/>
    <property type="match status" value="1"/>
</dbReference>
<name>A0ABP8GFL5_9BURK</name>
<dbReference type="Pfam" id="PF02775">
    <property type="entry name" value="TPP_enzyme_C"/>
    <property type="match status" value="1"/>
</dbReference>
<dbReference type="Proteomes" id="UP001501671">
    <property type="component" value="Unassembled WGS sequence"/>
</dbReference>
<dbReference type="Pfam" id="PF02776">
    <property type="entry name" value="TPP_enzyme_N"/>
    <property type="match status" value="1"/>
</dbReference>
<keyword evidence="2 3" id="KW-0786">Thiamine pyrophosphate</keyword>
<protein>
    <submittedName>
        <fullName evidence="7">Thiamine pyrophosphate-binding protein</fullName>
    </submittedName>
</protein>
<dbReference type="Pfam" id="PF00205">
    <property type="entry name" value="TPP_enzyme_M"/>
    <property type="match status" value="1"/>
</dbReference>
<comment type="caution">
    <text evidence="7">The sequence shown here is derived from an EMBL/GenBank/DDBJ whole genome shotgun (WGS) entry which is preliminary data.</text>
</comment>
<evidence type="ECO:0000256" key="3">
    <source>
        <dbReference type="RuleBase" id="RU362132"/>
    </source>
</evidence>
<dbReference type="InterPro" id="IPR029035">
    <property type="entry name" value="DHS-like_NAD/FAD-binding_dom"/>
</dbReference>
<feature type="domain" description="Thiamine pyrophosphate enzyme central" evidence="4">
    <location>
        <begin position="197"/>
        <end position="330"/>
    </location>
</feature>
<dbReference type="CDD" id="cd07035">
    <property type="entry name" value="TPP_PYR_POX_like"/>
    <property type="match status" value="1"/>
</dbReference>
<dbReference type="Gene3D" id="3.40.50.1220">
    <property type="entry name" value="TPP-binding domain"/>
    <property type="match status" value="1"/>
</dbReference>
<dbReference type="RefSeq" id="WP_345245772.1">
    <property type="nucleotide sequence ID" value="NZ_BAABFO010000001.1"/>
</dbReference>
<evidence type="ECO:0000313" key="8">
    <source>
        <dbReference type="Proteomes" id="UP001501671"/>
    </source>
</evidence>
<dbReference type="PROSITE" id="PS00187">
    <property type="entry name" value="TPP_ENZYMES"/>
    <property type="match status" value="1"/>
</dbReference>
<evidence type="ECO:0000259" key="6">
    <source>
        <dbReference type="Pfam" id="PF02776"/>
    </source>
</evidence>
<dbReference type="SUPFAM" id="SSF52467">
    <property type="entry name" value="DHS-like NAD/FAD-binding domain"/>
    <property type="match status" value="1"/>
</dbReference>
<evidence type="ECO:0000259" key="5">
    <source>
        <dbReference type="Pfam" id="PF02775"/>
    </source>
</evidence>
<evidence type="ECO:0000259" key="4">
    <source>
        <dbReference type="Pfam" id="PF00205"/>
    </source>
</evidence>